<evidence type="ECO:0000256" key="5">
    <source>
        <dbReference type="ARBA" id="ARBA00007383"/>
    </source>
</evidence>
<dbReference type="GO" id="GO:0043137">
    <property type="term" value="P:DNA replication, removal of RNA primer"/>
    <property type="evidence" value="ECO:0007669"/>
    <property type="project" value="TreeGrafter"/>
</dbReference>
<dbReference type="GO" id="GO:0032299">
    <property type="term" value="C:ribonuclease H2 complex"/>
    <property type="evidence" value="ECO:0007669"/>
    <property type="project" value="TreeGrafter"/>
</dbReference>
<gene>
    <name evidence="14" type="primary">rnhB</name>
    <name evidence="18" type="ORF">SAMN03080606_02712</name>
</gene>
<dbReference type="InterPro" id="IPR022898">
    <property type="entry name" value="RNase_HII"/>
</dbReference>
<dbReference type="OrthoDB" id="9803420at2"/>
<dbReference type="EC" id="3.1.26.4" evidence="6 14"/>
<evidence type="ECO:0000256" key="1">
    <source>
        <dbReference type="ARBA" id="ARBA00000077"/>
    </source>
</evidence>
<evidence type="ECO:0000256" key="13">
    <source>
        <dbReference type="ARBA" id="ARBA00023211"/>
    </source>
</evidence>
<dbReference type="GO" id="GO:0005737">
    <property type="term" value="C:cytoplasm"/>
    <property type="evidence" value="ECO:0007669"/>
    <property type="project" value="UniProtKB-SubCell"/>
</dbReference>
<keyword evidence="10 14" id="KW-0479">Metal-binding</keyword>
<feature type="binding site" evidence="15">
    <location>
        <position position="120"/>
    </location>
    <ligand>
        <name>a divalent metal cation</name>
        <dbReference type="ChEBI" id="CHEBI:60240"/>
    </ligand>
</feature>
<protein>
    <recommendedName>
        <fullName evidence="7 14">Ribonuclease HII</fullName>
        <shortName evidence="14">RNase HII</shortName>
        <ecNumber evidence="6 14">3.1.26.4</ecNumber>
    </recommendedName>
</protein>
<evidence type="ECO:0000256" key="8">
    <source>
        <dbReference type="ARBA" id="ARBA00022490"/>
    </source>
</evidence>
<evidence type="ECO:0000256" key="15">
    <source>
        <dbReference type="PROSITE-ProRule" id="PRU01319"/>
    </source>
</evidence>
<evidence type="ECO:0000313" key="18">
    <source>
        <dbReference type="EMBL" id="SCY84623.1"/>
    </source>
</evidence>
<dbReference type="NCBIfam" id="NF000595">
    <property type="entry name" value="PRK00015.1-3"/>
    <property type="match status" value="1"/>
</dbReference>
<dbReference type="PROSITE" id="PS51975">
    <property type="entry name" value="RNASE_H_2"/>
    <property type="match status" value="1"/>
</dbReference>
<dbReference type="EMBL" id="FMUS01000018">
    <property type="protein sequence ID" value="SCY84623.1"/>
    <property type="molecule type" value="Genomic_DNA"/>
</dbReference>
<comment type="catalytic activity">
    <reaction evidence="1 14 15 16">
        <text>Endonucleolytic cleavage to 5'-phosphomonoester.</text>
        <dbReference type="EC" id="3.1.26.4"/>
    </reaction>
</comment>
<dbReference type="PANTHER" id="PTHR10954:SF18">
    <property type="entry name" value="RIBONUCLEASE HII"/>
    <property type="match status" value="1"/>
</dbReference>
<evidence type="ECO:0000256" key="3">
    <source>
        <dbReference type="ARBA" id="ARBA00004065"/>
    </source>
</evidence>
<dbReference type="GO" id="GO:0004523">
    <property type="term" value="F:RNA-DNA hybrid ribonuclease activity"/>
    <property type="evidence" value="ECO:0007669"/>
    <property type="project" value="UniProtKB-UniRule"/>
</dbReference>
<dbReference type="AlphaFoldDB" id="A0A1G5J8C9"/>
<dbReference type="InterPro" id="IPR012337">
    <property type="entry name" value="RNaseH-like_sf"/>
</dbReference>
<evidence type="ECO:0000256" key="2">
    <source>
        <dbReference type="ARBA" id="ARBA00001946"/>
    </source>
</evidence>
<dbReference type="Proteomes" id="UP000198636">
    <property type="component" value="Unassembled WGS sequence"/>
</dbReference>
<evidence type="ECO:0000256" key="9">
    <source>
        <dbReference type="ARBA" id="ARBA00022722"/>
    </source>
</evidence>
<keyword evidence="8 14" id="KW-0963">Cytoplasm</keyword>
<comment type="cofactor">
    <cofactor evidence="14 15">
        <name>Mn(2+)</name>
        <dbReference type="ChEBI" id="CHEBI:29035"/>
    </cofactor>
    <cofactor evidence="14 15">
        <name>Mg(2+)</name>
        <dbReference type="ChEBI" id="CHEBI:18420"/>
    </cofactor>
    <text evidence="14 15">Manganese or magnesium. Binds 1 divalent metal ion per monomer in the absence of substrate. May bind a second metal ion after substrate binding.</text>
</comment>
<name>A0A1G5J8C9_9FIRM</name>
<dbReference type="STRING" id="1120976.SAMN03080606_02712"/>
<dbReference type="InterPro" id="IPR036397">
    <property type="entry name" value="RNaseH_sf"/>
</dbReference>
<comment type="caution">
    <text evidence="14">Lacks conserved residue(s) required for the propagation of feature annotation.</text>
</comment>
<organism evidence="18 19">
    <name type="scientific">Alkaliphilus peptidifermentans DSM 18978</name>
    <dbReference type="NCBI Taxonomy" id="1120976"/>
    <lineage>
        <taxon>Bacteria</taxon>
        <taxon>Bacillati</taxon>
        <taxon>Bacillota</taxon>
        <taxon>Clostridia</taxon>
        <taxon>Peptostreptococcales</taxon>
        <taxon>Natronincolaceae</taxon>
        <taxon>Alkaliphilus</taxon>
    </lineage>
</organism>
<feature type="binding site" evidence="14 15">
    <location>
        <position position="22"/>
    </location>
    <ligand>
        <name>a divalent metal cation</name>
        <dbReference type="ChEBI" id="CHEBI:60240"/>
    </ligand>
</feature>
<keyword evidence="9 14" id="KW-0540">Nuclease</keyword>
<evidence type="ECO:0000256" key="4">
    <source>
        <dbReference type="ARBA" id="ARBA00004496"/>
    </source>
</evidence>
<evidence type="ECO:0000256" key="11">
    <source>
        <dbReference type="ARBA" id="ARBA00022759"/>
    </source>
</evidence>
<dbReference type="GO" id="GO:0030145">
    <property type="term" value="F:manganese ion binding"/>
    <property type="evidence" value="ECO:0007669"/>
    <property type="project" value="UniProtKB-UniRule"/>
</dbReference>
<dbReference type="Pfam" id="PF01351">
    <property type="entry name" value="RNase_HII"/>
    <property type="match status" value="1"/>
</dbReference>
<accession>A0A1G5J8C9</accession>
<evidence type="ECO:0000256" key="6">
    <source>
        <dbReference type="ARBA" id="ARBA00012180"/>
    </source>
</evidence>
<dbReference type="GO" id="GO:0006298">
    <property type="term" value="P:mismatch repair"/>
    <property type="evidence" value="ECO:0007669"/>
    <property type="project" value="TreeGrafter"/>
</dbReference>
<evidence type="ECO:0000256" key="10">
    <source>
        <dbReference type="ARBA" id="ARBA00022723"/>
    </source>
</evidence>
<dbReference type="InterPro" id="IPR001352">
    <property type="entry name" value="RNase_HII/HIII"/>
</dbReference>
<feature type="binding site" evidence="14 15">
    <location>
        <position position="23"/>
    </location>
    <ligand>
        <name>a divalent metal cation</name>
        <dbReference type="ChEBI" id="CHEBI:60240"/>
    </ligand>
</feature>
<dbReference type="GO" id="GO:0003723">
    <property type="term" value="F:RNA binding"/>
    <property type="evidence" value="ECO:0007669"/>
    <property type="project" value="UniProtKB-UniRule"/>
</dbReference>
<evidence type="ECO:0000313" key="19">
    <source>
        <dbReference type="Proteomes" id="UP000198636"/>
    </source>
</evidence>
<proteinExistence type="inferred from homology"/>
<evidence type="ECO:0000259" key="17">
    <source>
        <dbReference type="PROSITE" id="PS51975"/>
    </source>
</evidence>
<comment type="similarity">
    <text evidence="5 14 16">Belongs to the RNase HII family.</text>
</comment>
<keyword evidence="12 14" id="KW-0378">Hydrolase</keyword>
<dbReference type="CDD" id="cd07182">
    <property type="entry name" value="RNase_HII_bacteria_HII_like"/>
    <property type="match status" value="1"/>
</dbReference>
<comment type="subcellular location">
    <subcellularLocation>
        <location evidence="4 14">Cytoplasm</location>
    </subcellularLocation>
</comment>
<evidence type="ECO:0000256" key="16">
    <source>
        <dbReference type="RuleBase" id="RU003515"/>
    </source>
</evidence>
<comment type="function">
    <text evidence="3 14 16">Endonuclease that specifically degrades the RNA of RNA-DNA hybrids.</text>
</comment>
<dbReference type="HAMAP" id="MF_00052_B">
    <property type="entry name" value="RNase_HII_B"/>
    <property type="match status" value="1"/>
</dbReference>
<dbReference type="RefSeq" id="WP_091544396.1">
    <property type="nucleotide sequence ID" value="NZ_FMUS01000018.1"/>
</dbReference>
<keyword evidence="11 14" id="KW-0255">Endonuclease</keyword>
<sequence>MIMLELENSLWNAGYEKIACMDEVGRGCLFGSVLAAAVILPKGLYIEGVRDSKKLSAKKREVLYEAIKEQAIAIGVGTVSAKIIDEINIKNATRLAMKKAIKSLKDSEGNIVVPEYLLIDAESIDIEIPQTAIIKGDDTSHGIAAASIVAKVIRDRMCLKWAEEYPNYGIDQHKGYGTKLHREALLNHGPSQLHRKTFIKKIMG</sequence>
<dbReference type="NCBIfam" id="NF000594">
    <property type="entry name" value="PRK00015.1-1"/>
    <property type="match status" value="1"/>
</dbReference>
<evidence type="ECO:0000256" key="12">
    <source>
        <dbReference type="ARBA" id="ARBA00022801"/>
    </source>
</evidence>
<feature type="domain" description="RNase H type-2" evidence="17">
    <location>
        <begin position="16"/>
        <end position="204"/>
    </location>
</feature>
<evidence type="ECO:0000256" key="7">
    <source>
        <dbReference type="ARBA" id="ARBA00019179"/>
    </source>
</evidence>
<evidence type="ECO:0000256" key="14">
    <source>
        <dbReference type="HAMAP-Rule" id="MF_00052"/>
    </source>
</evidence>
<comment type="cofactor">
    <cofactor evidence="2">
        <name>Mg(2+)</name>
        <dbReference type="ChEBI" id="CHEBI:18420"/>
    </cofactor>
</comment>
<keyword evidence="19" id="KW-1185">Reference proteome</keyword>
<dbReference type="Gene3D" id="3.30.420.10">
    <property type="entry name" value="Ribonuclease H-like superfamily/Ribonuclease H"/>
    <property type="match status" value="1"/>
</dbReference>
<dbReference type="InterPro" id="IPR024567">
    <property type="entry name" value="RNase_HII/HIII_dom"/>
</dbReference>
<keyword evidence="13 14" id="KW-0464">Manganese</keyword>
<reference evidence="18 19" key="1">
    <citation type="submission" date="2016-10" db="EMBL/GenBank/DDBJ databases">
        <authorList>
            <person name="de Groot N.N."/>
        </authorList>
    </citation>
    <scope>NUCLEOTIDE SEQUENCE [LARGE SCALE GENOMIC DNA]</scope>
    <source>
        <strain evidence="18 19">DSM 18978</strain>
    </source>
</reference>
<dbReference type="SUPFAM" id="SSF53098">
    <property type="entry name" value="Ribonuclease H-like"/>
    <property type="match status" value="1"/>
</dbReference>
<dbReference type="PANTHER" id="PTHR10954">
    <property type="entry name" value="RIBONUCLEASE H2 SUBUNIT A"/>
    <property type="match status" value="1"/>
</dbReference>